<organism evidence="3 4">
    <name type="scientific">Rhodoblastus acidophilus</name>
    <name type="common">Rhodopseudomonas acidophila</name>
    <dbReference type="NCBI Taxonomy" id="1074"/>
    <lineage>
        <taxon>Bacteria</taxon>
        <taxon>Pseudomonadati</taxon>
        <taxon>Pseudomonadota</taxon>
        <taxon>Alphaproteobacteria</taxon>
        <taxon>Hyphomicrobiales</taxon>
        <taxon>Rhodoblastaceae</taxon>
        <taxon>Rhodoblastus</taxon>
    </lineage>
</organism>
<protein>
    <submittedName>
        <fullName evidence="3">C-type cytochrome biogenesis protein CcmI</fullName>
    </submittedName>
</protein>
<dbReference type="InterPro" id="IPR017560">
    <property type="entry name" value="Cyt_c_biogenesis_CcmI"/>
</dbReference>
<evidence type="ECO:0000256" key="1">
    <source>
        <dbReference type="ARBA" id="ARBA00022748"/>
    </source>
</evidence>
<reference evidence="3 4" key="1">
    <citation type="submission" date="2019-11" db="EMBL/GenBank/DDBJ databases">
        <title>Whole-genome sequence of a Rhodoblastus acidophilus DSM 142.</title>
        <authorList>
            <person name="Kyndt J.A."/>
            <person name="Meyer T.E."/>
        </authorList>
    </citation>
    <scope>NUCLEOTIDE SEQUENCE [LARGE SCALE GENOMIC DNA]</scope>
    <source>
        <strain evidence="3 4">DSM 142</strain>
    </source>
</reference>
<keyword evidence="2" id="KW-0812">Transmembrane</keyword>
<dbReference type="AlphaFoldDB" id="A0A6N8DQ16"/>
<sequence>MIWLALGVLTGFALLTVLWPLARAVRRSREGEADVAFFRAQVAALDADLRRGLIDPAGAEAARAQAARRLLALDLSAPAPARSTGARWAAAFLAAVAMPAIAFGLYAHVGKPALPDQPLVARLRPDPAGQAETPAQAVARLEKHLAEHPGDGQAFEQLAPLYQSLSRWDDAVRAREEALRLLGETALRHEAIGEAMIDAREGVVTLEANDHFERALGLNPRLGEARFYIGLGAAQDGDITRARAIWTELARETPDNSRLKAAITQQLAKLNALDAK</sequence>
<gene>
    <name evidence="3" type="primary">ccmI</name>
    <name evidence="3" type="ORF">GJ654_15990</name>
</gene>
<evidence type="ECO:0000256" key="2">
    <source>
        <dbReference type="SAM" id="Phobius"/>
    </source>
</evidence>
<feature type="transmembrane region" description="Helical" evidence="2">
    <location>
        <begin position="88"/>
        <end position="109"/>
    </location>
</feature>
<comment type="caution">
    <text evidence="3">The sequence shown here is derived from an EMBL/GenBank/DDBJ whole genome shotgun (WGS) entry which is preliminary data.</text>
</comment>
<proteinExistence type="predicted"/>
<dbReference type="EMBL" id="WNKS01000017">
    <property type="protein sequence ID" value="MTV32487.1"/>
    <property type="molecule type" value="Genomic_DNA"/>
</dbReference>
<keyword evidence="1" id="KW-0201">Cytochrome c-type biogenesis</keyword>
<dbReference type="OrthoDB" id="9815847at2"/>
<evidence type="ECO:0000313" key="4">
    <source>
        <dbReference type="Proteomes" id="UP000439113"/>
    </source>
</evidence>
<evidence type="ECO:0000313" key="3">
    <source>
        <dbReference type="EMBL" id="MTV32487.1"/>
    </source>
</evidence>
<keyword evidence="2" id="KW-1133">Transmembrane helix</keyword>
<keyword evidence="2" id="KW-0472">Membrane</keyword>
<accession>A0A6N8DQ16</accession>
<dbReference type="NCBIfam" id="TIGR03142">
    <property type="entry name" value="cytochro_ccmI"/>
    <property type="match status" value="1"/>
</dbReference>
<dbReference type="SUPFAM" id="SSF48452">
    <property type="entry name" value="TPR-like"/>
    <property type="match status" value="1"/>
</dbReference>
<dbReference type="InterPro" id="IPR011990">
    <property type="entry name" value="TPR-like_helical_dom_sf"/>
</dbReference>
<dbReference type="Gene3D" id="1.25.40.10">
    <property type="entry name" value="Tetratricopeptide repeat domain"/>
    <property type="match status" value="1"/>
</dbReference>
<dbReference type="Proteomes" id="UP000439113">
    <property type="component" value="Unassembled WGS sequence"/>
</dbReference>
<dbReference type="RefSeq" id="WP_155447178.1">
    <property type="nucleotide sequence ID" value="NZ_JAOQNR010000017.1"/>
</dbReference>
<name>A0A6N8DQ16_RHOAC</name>
<dbReference type="GO" id="GO:0017004">
    <property type="term" value="P:cytochrome complex assembly"/>
    <property type="evidence" value="ECO:0007669"/>
    <property type="project" value="UniProtKB-KW"/>
</dbReference>